<reference evidence="1 2" key="1">
    <citation type="submission" date="2023-07" db="EMBL/GenBank/DDBJ databases">
        <title>Sorghum-associated microbial communities from plants grown in Nebraska, USA.</title>
        <authorList>
            <person name="Schachtman D."/>
        </authorList>
    </citation>
    <scope>NUCLEOTIDE SEQUENCE [LARGE SCALE GENOMIC DNA]</scope>
    <source>
        <strain evidence="1 2">BE240</strain>
    </source>
</reference>
<protein>
    <submittedName>
        <fullName evidence="1">Uncharacterized protein</fullName>
    </submittedName>
</protein>
<gene>
    <name evidence="1" type="ORF">J2X09_002678</name>
</gene>
<name>A0ABU1VBT5_9BURK</name>
<dbReference type="RefSeq" id="WP_204735854.1">
    <property type="nucleotide sequence ID" value="NZ_JAVDWE010000007.1"/>
</dbReference>
<proteinExistence type="predicted"/>
<comment type="caution">
    <text evidence="1">The sequence shown here is derived from an EMBL/GenBank/DDBJ whole genome shotgun (WGS) entry which is preliminary data.</text>
</comment>
<organism evidence="1 2">
    <name type="scientific">Hydrogenophaga laconesensis</name>
    <dbReference type="NCBI Taxonomy" id="1805971"/>
    <lineage>
        <taxon>Bacteria</taxon>
        <taxon>Pseudomonadati</taxon>
        <taxon>Pseudomonadota</taxon>
        <taxon>Betaproteobacteria</taxon>
        <taxon>Burkholderiales</taxon>
        <taxon>Comamonadaceae</taxon>
        <taxon>Hydrogenophaga</taxon>
    </lineage>
</organism>
<accession>A0ABU1VBT5</accession>
<dbReference type="EMBL" id="JAVDWE010000007">
    <property type="protein sequence ID" value="MDR7094934.1"/>
    <property type="molecule type" value="Genomic_DNA"/>
</dbReference>
<sequence>MQRLAARPLCADRLLDWHGFRIASDQMHNGSGAPMNEEASVPEDRARSHTVVFLTLKCKRLHNMNMTLSLHRFFSNAWVPA</sequence>
<evidence type="ECO:0000313" key="2">
    <source>
        <dbReference type="Proteomes" id="UP001265550"/>
    </source>
</evidence>
<evidence type="ECO:0000313" key="1">
    <source>
        <dbReference type="EMBL" id="MDR7094934.1"/>
    </source>
</evidence>
<keyword evidence="2" id="KW-1185">Reference proteome</keyword>
<dbReference type="Proteomes" id="UP001265550">
    <property type="component" value="Unassembled WGS sequence"/>
</dbReference>